<dbReference type="Pfam" id="PF06544">
    <property type="entry name" value="Prp3_C"/>
    <property type="match status" value="1"/>
</dbReference>
<evidence type="ECO:0000256" key="4">
    <source>
        <dbReference type="ARBA" id="ARBA00023242"/>
    </source>
</evidence>
<gene>
    <name evidence="8" type="ORF">P154DRAFT_432996</name>
</gene>
<feature type="domain" description="Small nuclear ribonucleoprotein Prp3 C-terminal" evidence="6">
    <location>
        <begin position="354"/>
        <end position="496"/>
    </location>
</feature>
<evidence type="ECO:0000256" key="3">
    <source>
        <dbReference type="ARBA" id="ARBA00023187"/>
    </source>
</evidence>
<dbReference type="InterPro" id="IPR027104">
    <property type="entry name" value="Prp3"/>
</dbReference>
<dbReference type="AlphaFoldDB" id="A0A6A5WQF2"/>
<dbReference type="CDD" id="cd24162">
    <property type="entry name" value="Prp3_C"/>
    <property type="match status" value="1"/>
</dbReference>
<accession>A0A6A5WQF2</accession>
<dbReference type="InterPro" id="IPR010541">
    <property type="entry name" value="Prp3_C"/>
</dbReference>
<reference evidence="8" key="1">
    <citation type="journal article" date="2020" name="Stud. Mycol.">
        <title>101 Dothideomycetes genomes: a test case for predicting lifestyles and emergence of pathogens.</title>
        <authorList>
            <person name="Haridas S."/>
            <person name="Albert R."/>
            <person name="Binder M."/>
            <person name="Bloem J."/>
            <person name="Labutti K."/>
            <person name="Salamov A."/>
            <person name="Andreopoulos B."/>
            <person name="Baker S."/>
            <person name="Barry K."/>
            <person name="Bills G."/>
            <person name="Bluhm B."/>
            <person name="Cannon C."/>
            <person name="Castanera R."/>
            <person name="Culley D."/>
            <person name="Daum C."/>
            <person name="Ezra D."/>
            <person name="Gonzalez J."/>
            <person name="Henrissat B."/>
            <person name="Kuo A."/>
            <person name="Liang C."/>
            <person name="Lipzen A."/>
            <person name="Lutzoni F."/>
            <person name="Magnuson J."/>
            <person name="Mondo S."/>
            <person name="Nolan M."/>
            <person name="Ohm R."/>
            <person name="Pangilinan J."/>
            <person name="Park H.-J."/>
            <person name="Ramirez L."/>
            <person name="Alfaro M."/>
            <person name="Sun H."/>
            <person name="Tritt A."/>
            <person name="Yoshinaga Y."/>
            <person name="Zwiers L.-H."/>
            <person name="Turgeon B."/>
            <person name="Goodwin S."/>
            <person name="Spatafora J."/>
            <person name="Crous P."/>
            <person name="Grigoriev I."/>
        </authorList>
    </citation>
    <scope>NUCLEOTIDE SEQUENCE</scope>
    <source>
        <strain evidence="8">CBS 123094</strain>
    </source>
</reference>
<evidence type="ECO:0000256" key="2">
    <source>
        <dbReference type="ARBA" id="ARBA00022664"/>
    </source>
</evidence>
<feature type="domain" description="Pre-mRNA-splicing factor 3" evidence="7">
    <location>
        <begin position="117"/>
        <end position="331"/>
    </location>
</feature>
<dbReference type="Proteomes" id="UP000799779">
    <property type="component" value="Unassembled WGS sequence"/>
</dbReference>
<organism evidence="8 9">
    <name type="scientific">Amniculicola lignicola CBS 123094</name>
    <dbReference type="NCBI Taxonomy" id="1392246"/>
    <lineage>
        <taxon>Eukaryota</taxon>
        <taxon>Fungi</taxon>
        <taxon>Dikarya</taxon>
        <taxon>Ascomycota</taxon>
        <taxon>Pezizomycotina</taxon>
        <taxon>Dothideomycetes</taxon>
        <taxon>Pleosporomycetidae</taxon>
        <taxon>Pleosporales</taxon>
        <taxon>Amniculicolaceae</taxon>
        <taxon>Amniculicola</taxon>
    </lineage>
</organism>
<evidence type="ECO:0000313" key="8">
    <source>
        <dbReference type="EMBL" id="KAF2001315.1"/>
    </source>
</evidence>
<evidence type="ECO:0000256" key="5">
    <source>
        <dbReference type="SAM" id="MobiDB-lite"/>
    </source>
</evidence>
<dbReference type="Pfam" id="PF08572">
    <property type="entry name" value="PRP3"/>
    <property type="match status" value="1"/>
</dbReference>
<keyword evidence="9" id="KW-1185">Reference proteome</keyword>
<dbReference type="GO" id="GO:0046540">
    <property type="term" value="C:U4/U6 x U5 tri-snRNP complex"/>
    <property type="evidence" value="ECO:0007669"/>
    <property type="project" value="InterPro"/>
</dbReference>
<feature type="region of interest" description="Disordered" evidence="5">
    <location>
        <begin position="1"/>
        <end position="25"/>
    </location>
</feature>
<name>A0A6A5WQF2_9PLEO</name>
<keyword evidence="4" id="KW-0539">Nucleus</keyword>
<feature type="region of interest" description="Disordered" evidence="5">
    <location>
        <begin position="41"/>
        <end position="70"/>
    </location>
</feature>
<dbReference type="EMBL" id="ML977583">
    <property type="protein sequence ID" value="KAF2001315.1"/>
    <property type="molecule type" value="Genomic_DNA"/>
</dbReference>
<evidence type="ECO:0000256" key="1">
    <source>
        <dbReference type="ARBA" id="ARBA00004123"/>
    </source>
</evidence>
<evidence type="ECO:0000259" key="6">
    <source>
        <dbReference type="Pfam" id="PF06544"/>
    </source>
</evidence>
<evidence type="ECO:0000313" key="9">
    <source>
        <dbReference type="Proteomes" id="UP000799779"/>
    </source>
</evidence>
<keyword evidence="2" id="KW-0507">mRNA processing</keyword>
<comment type="subcellular location">
    <subcellularLocation>
        <location evidence="1">Nucleus</location>
    </subcellularLocation>
</comment>
<sequence>MPEKRPRQGSMATANSDPKRLKPDLSATLAAAKAKAEAMKAAMAAKRSSTTTPHVASAREPSQSSASAALSSAERYVFAPALPNGIPPRTTMVPNQSYASAAKDKARNEQKAEVVNNPYYDPKAQTKVRKKKVGFSIDEDTQQASMSSKLRQETRLDDIKSKLHGLAKQKGLDENSERGFLVPEPPDVEWWDEALLEEPTYDCIDDPRNVKLYGDTENDENSFITSLILRPASMMAPQDLLRIPLKPMYLTAKEQAKVRRIRRAAELKEQQAKIRLGLEPPPPPKVKRGNMMRVMGEQAIADPTAVEKFVETQIAERFEKHMKANEERKTTKEQRHKKIADNQALDAEKGLLTCVFKVDSLQFAKLRYQIDINAKEHAFTGTVVMHPKMNLIIVEGGGWAMQKYKKLMLKRIKWTDNAFPTEAQQERMEKEEPEWLRQVDANGNLKDMSHNKCVLVFEGGIRARAFKRWTLETVETDGEAKEFLARHKLDSMWAVAKATTAD</sequence>
<protein>
    <submittedName>
        <fullName evidence="8">PRP3-domain-containing protein</fullName>
    </submittedName>
</protein>
<evidence type="ECO:0000259" key="7">
    <source>
        <dbReference type="Pfam" id="PF08572"/>
    </source>
</evidence>
<proteinExistence type="predicted"/>
<dbReference type="PANTHER" id="PTHR14212:SF0">
    <property type="entry name" value="U4_U6 SMALL NUCLEAR RIBONUCLEOPROTEIN PRP3"/>
    <property type="match status" value="1"/>
</dbReference>
<dbReference type="PANTHER" id="PTHR14212">
    <property type="entry name" value="U4/U6-ASSOCIATED RNA SPLICING FACTOR-RELATED"/>
    <property type="match status" value="1"/>
</dbReference>
<dbReference type="GO" id="GO:0000398">
    <property type="term" value="P:mRNA splicing, via spliceosome"/>
    <property type="evidence" value="ECO:0007669"/>
    <property type="project" value="InterPro"/>
</dbReference>
<dbReference type="InterPro" id="IPR013881">
    <property type="entry name" value="Pre-mRNA_splic_Prp3_dom"/>
</dbReference>
<dbReference type="OrthoDB" id="10264544at2759"/>
<keyword evidence="3" id="KW-0508">mRNA splicing</keyword>